<dbReference type="PROSITE" id="PS51186">
    <property type="entry name" value="GNAT"/>
    <property type="match status" value="1"/>
</dbReference>
<proteinExistence type="predicted"/>
<organism evidence="2 3">
    <name type="scientific">Flexivirga endophytica</name>
    <dbReference type="NCBI Taxonomy" id="1849103"/>
    <lineage>
        <taxon>Bacteria</taxon>
        <taxon>Bacillati</taxon>
        <taxon>Actinomycetota</taxon>
        <taxon>Actinomycetes</taxon>
        <taxon>Micrococcales</taxon>
        <taxon>Dermacoccaceae</taxon>
        <taxon>Flexivirga</taxon>
    </lineage>
</organism>
<dbReference type="GO" id="GO:0016747">
    <property type="term" value="F:acyltransferase activity, transferring groups other than amino-acyl groups"/>
    <property type="evidence" value="ECO:0007669"/>
    <property type="project" value="InterPro"/>
</dbReference>
<evidence type="ECO:0000259" key="1">
    <source>
        <dbReference type="PROSITE" id="PS51186"/>
    </source>
</evidence>
<dbReference type="SUPFAM" id="SSF55729">
    <property type="entry name" value="Acyl-CoA N-acyltransferases (Nat)"/>
    <property type="match status" value="1"/>
</dbReference>
<gene>
    <name evidence="2" type="ORF">GCM10011492_33040</name>
</gene>
<comment type="caution">
    <text evidence="2">The sequence shown here is derived from an EMBL/GenBank/DDBJ whole genome shotgun (WGS) entry which is preliminary data.</text>
</comment>
<name>A0A916WX99_9MICO</name>
<accession>A0A916WX99</accession>
<sequence length="201" mass="22664">MGTDTTFDVRPLTPETWPLFDALVERHNGIFSGCWCVKFLPEREGHEPGYDGNRAYKKCVVEEGTNHAALVIHDGGDGPEAIAWAEYGPPAELPDIHHRKQYDAEKDGDPDYRITCVFVDRRFRRRGITEMAIRGALDLIAQDGGGVVESYPHDLTHQTKKVSSSFLYNGTRRLYERLGFTYVRPKGLKNCVMALEVPGRP</sequence>
<reference evidence="2" key="2">
    <citation type="submission" date="2020-09" db="EMBL/GenBank/DDBJ databases">
        <authorList>
            <person name="Sun Q."/>
            <person name="Zhou Y."/>
        </authorList>
    </citation>
    <scope>NUCLEOTIDE SEQUENCE</scope>
    <source>
        <strain evidence="2">CGMCC 1.15085</strain>
    </source>
</reference>
<dbReference type="EMBL" id="BMHI01000005">
    <property type="protein sequence ID" value="GGB39642.1"/>
    <property type="molecule type" value="Genomic_DNA"/>
</dbReference>
<evidence type="ECO:0000313" key="2">
    <source>
        <dbReference type="EMBL" id="GGB39642.1"/>
    </source>
</evidence>
<feature type="domain" description="N-acetyltransferase" evidence="1">
    <location>
        <begin position="7"/>
        <end position="198"/>
    </location>
</feature>
<evidence type="ECO:0000313" key="3">
    <source>
        <dbReference type="Proteomes" id="UP000636793"/>
    </source>
</evidence>
<dbReference type="InterPro" id="IPR000182">
    <property type="entry name" value="GNAT_dom"/>
</dbReference>
<dbReference type="RefSeq" id="WP_188838135.1">
    <property type="nucleotide sequence ID" value="NZ_BMHI01000005.1"/>
</dbReference>
<keyword evidence="3" id="KW-1185">Reference proteome</keyword>
<dbReference type="InterPro" id="IPR016181">
    <property type="entry name" value="Acyl_CoA_acyltransferase"/>
</dbReference>
<protein>
    <submittedName>
        <fullName evidence="2">N-acetyltransferase</fullName>
    </submittedName>
</protein>
<dbReference type="AlphaFoldDB" id="A0A916WX99"/>
<dbReference type="Proteomes" id="UP000636793">
    <property type="component" value="Unassembled WGS sequence"/>
</dbReference>
<dbReference type="Gene3D" id="3.40.630.30">
    <property type="match status" value="1"/>
</dbReference>
<reference evidence="2" key="1">
    <citation type="journal article" date="2014" name="Int. J. Syst. Evol. Microbiol.">
        <title>Complete genome sequence of Corynebacterium casei LMG S-19264T (=DSM 44701T), isolated from a smear-ripened cheese.</title>
        <authorList>
            <consortium name="US DOE Joint Genome Institute (JGI-PGF)"/>
            <person name="Walter F."/>
            <person name="Albersmeier A."/>
            <person name="Kalinowski J."/>
            <person name="Ruckert C."/>
        </authorList>
    </citation>
    <scope>NUCLEOTIDE SEQUENCE</scope>
    <source>
        <strain evidence="2">CGMCC 1.15085</strain>
    </source>
</reference>